<comment type="similarity">
    <text evidence="1 8 9">Belongs to the class-I aminoacyl-tRNA synthetase family.</text>
</comment>
<dbReference type="NCBIfam" id="TIGR00395">
    <property type="entry name" value="leuS_arch"/>
    <property type="match status" value="1"/>
</dbReference>
<dbReference type="InterPro" id="IPR004493">
    <property type="entry name" value="Leu-tRNA-synth_Ia_arc/euk"/>
</dbReference>
<keyword evidence="4 8" id="KW-0547">Nucleotide-binding</keyword>
<dbReference type="InterPro" id="IPR009080">
    <property type="entry name" value="tRNAsynth_Ia_anticodon-bd"/>
</dbReference>
<dbReference type="GO" id="GO:0005524">
    <property type="term" value="F:ATP binding"/>
    <property type="evidence" value="ECO:0007669"/>
    <property type="project" value="UniProtKB-UniRule"/>
</dbReference>
<evidence type="ECO:0000259" key="11">
    <source>
        <dbReference type="Pfam" id="PF00133"/>
    </source>
</evidence>
<dbReference type="PANTHER" id="PTHR45794">
    <property type="entry name" value="LEUCYL-TRNA SYNTHETASE"/>
    <property type="match status" value="1"/>
</dbReference>
<evidence type="ECO:0000313" key="15">
    <source>
        <dbReference type="Proteomes" id="UP001063698"/>
    </source>
</evidence>
<dbReference type="Gene3D" id="1.10.10.720">
    <property type="entry name" value="leucyl-tRNA synthetase"/>
    <property type="match status" value="1"/>
</dbReference>
<keyword evidence="5 8" id="KW-0067">ATP-binding</keyword>
<keyword evidence="10" id="KW-0175">Coiled coil</keyword>
<evidence type="ECO:0000259" key="12">
    <source>
        <dbReference type="Pfam" id="PF08264"/>
    </source>
</evidence>
<dbReference type="Pfam" id="PF00133">
    <property type="entry name" value="tRNA-synt_1"/>
    <property type="match status" value="1"/>
</dbReference>
<dbReference type="Gene3D" id="3.90.740.10">
    <property type="entry name" value="Valyl/Leucyl/Isoleucyl-tRNA synthetase, editing domain"/>
    <property type="match status" value="1"/>
</dbReference>
<dbReference type="InterPro" id="IPR015413">
    <property type="entry name" value="Methionyl/Leucyl_tRNA_Synth"/>
</dbReference>
<dbReference type="HAMAP" id="MF_00049_A">
    <property type="entry name" value="Leu_tRNA_synth_A"/>
    <property type="match status" value="1"/>
</dbReference>
<dbReference type="InterPro" id="IPR013155">
    <property type="entry name" value="M/V/L/I-tRNA-synth_anticd-bd"/>
</dbReference>
<dbReference type="NCBIfam" id="NF008957">
    <property type="entry name" value="PRK12300.1"/>
    <property type="match status" value="1"/>
</dbReference>
<dbReference type="GO" id="GO:0006429">
    <property type="term" value="P:leucyl-tRNA aminoacylation"/>
    <property type="evidence" value="ECO:0007669"/>
    <property type="project" value="UniProtKB-UniRule"/>
</dbReference>
<dbReference type="Proteomes" id="UP001063698">
    <property type="component" value="Chromosome"/>
</dbReference>
<comment type="catalytic activity">
    <reaction evidence="8">
        <text>tRNA(Leu) + L-leucine + ATP = L-leucyl-tRNA(Leu) + AMP + diphosphate</text>
        <dbReference type="Rhea" id="RHEA:11688"/>
        <dbReference type="Rhea" id="RHEA-COMP:9613"/>
        <dbReference type="Rhea" id="RHEA-COMP:9622"/>
        <dbReference type="ChEBI" id="CHEBI:30616"/>
        <dbReference type="ChEBI" id="CHEBI:33019"/>
        <dbReference type="ChEBI" id="CHEBI:57427"/>
        <dbReference type="ChEBI" id="CHEBI:78442"/>
        <dbReference type="ChEBI" id="CHEBI:78494"/>
        <dbReference type="ChEBI" id="CHEBI:456215"/>
        <dbReference type="EC" id="6.1.1.4"/>
    </reaction>
</comment>
<dbReference type="InterPro" id="IPR014729">
    <property type="entry name" value="Rossmann-like_a/b/a_fold"/>
</dbReference>
<dbReference type="AlphaFoldDB" id="A0A977PJM8"/>
<evidence type="ECO:0000256" key="2">
    <source>
        <dbReference type="ARBA" id="ARBA00022490"/>
    </source>
</evidence>
<feature type="domain" description="Aminoacyl-tRNA synthetase class Ia" evidence="11">
    <location>
        <begin position="188"/>
        <end position="745"/>
    </location>
</feature>
<proteinExistence type="inferred from homology"/>
<dbReference type="SUPFAM" id="SSF50677">
    <property type="entry name" value="ValRS/IleRS/LeuRS editing domain"/>
    <property type="match status" value="1"/>
</dbReference>
<sequence>MQREFISYLNEISKKWRKKWEEAKLFEAEVSDKPKFFITAAFPYPNSPMHLGHSRTYSITDAYARFKRMQGFNVLFPMGFHYTGTPIIAMAEKVKIANEILEKVKEKEDPVAFLRAVWESARACSKETGRKLGDCFEEALNSQLERLGLGKVSKTQAEAVMQTALFLFMFDLPYEDIVKLTDPLAMADYFASITEESMKEMGYMIDWRRKFRTIDPDFQKFIVWQFTVLQKLGYVEKGTHPVAWDPVYNTPVSQHDTMGDVEPEIEDYDVILFKLKDEDLYLPAATLRAETVFGVTNVWLNPNVEYKVVEVEGKKWLLSPKAAYKIKYQKDEVKEVGVVKGSELLKKLAVNPATGDEVPILPATFVDPNVATGVVMSVPAHAPFDYVALKDLEKDPEYSEMVKNIEIIPVIEVPGMDEPTAVAIVKKMGIKSQEEKEKLEEATKEVYALEYRKGRMREDVLERAEKLGGKPLVGALKVLMAKKPVPEARELTANWLSAFGRGDKFYEIKNGPVYSRFGNEVVAKILKDQWFLNYGDPQWKALARKLLAQMRIVPEKFRKDFEETIEWLQRRACARTRGLGTPLPWDPKWIIESLSDSTIYMAFYTVDHILRSAKVDPEKLQPEVWDYILLGKGEVEKIAEKYGIDEEVLEKARESFSYWYPLDSRHSGKDLIKNHLTFFIFNHAAIFPEDLWPRQIVVNGFVTLQGQKMSKSLGNIIPLYKATRIYSPDVIRLGLLYGAELGSDADFNEQVVDRILENLKEIKEIVEMVKEFGEVEKPQELHVLDSWLLSSFIHDVDEVTQAMEDLRTRSASNTIYFILLNKIKEYLKDVKASGREDDQSVKWVLKYIVDRWVRMMVPFTPYFAEEMWHLLGHEGFVLNEPWPIAERELVDLIAIASKEYVDTLIEDIKEIIRVAKIENPKRVRIVVAPKEAQEMLRLAVKLAKEGKGMREFMAEGVKIYGKRAAKDLKRIFSLYQSLSESLREAVLTGEFDEKEVLEKYKQYLQSKLGLEVDVEEYKPEDKKKPMPLKPAIYVE</sequence>
<dbReference type="PANTHER" id="PTHR45794:SF1">
    <property type="entry name" value="LEUCINE--TRNA LIGASE, CYTOPLASMIC"/>
    <property type="match status" value="1"/>
</dbReference>
<evidence type="ECO:0000256" key="10">
    <source>
        <dbReference type="SAM" id="Coils"/>
    </source>
</evidence>
<keyword evidence="15" id="KW-1185">Reference proteome</keyword>
<evidence type="ECO:0000256" key="6">
    <source>
        <dbReference type="ARBA" id="ARBA00022917"/>
    </source>
</evidence>
<evidence type="ECO:0000256" key="4">
    <source>
        <dbReference type="ARBA" id="ARBA00022741"/>
    </source>
</evidence>
<evidence type="ECO:0000313" key="14">
    <source>
        <dbReference type="EMBL" id="UXD21856.1"/>
    </source>
</evidence>
<dbReference type="GO" id="GO:0002161">
    <property type="term" value="F:aminoacyl-tRNA deacylase activity"/>
    <property type="evidence" value="ECO:0007669"/>
    <property type="project" value="InterPro"/>
</dbReference>
<dbReference type="EMBL" id="CP006868">
    <property type="protein sequence ID" value="UXD21856.1"/>
    <property type="molecule type" value="Genomic_DNA"/>
</dbReference>
<dbReference type="Gene3D" id="1.10.730.10">
    <property type="entry name" value="Isoleucyl-tRNA Synthetase, Domain 1"/>
    <property type="match status" value="1"/>
</dbReference>
<feature type="domain" description="Methionyl/Valyl/Leucyl/Isoleucyl-tRNA synthetase anticodon-binding" evidence="12">
    <location>
        <begin position="785"/>
        <end position="921"/>
    </location>
</feature>
<dbReference type="KEGG" id="ipc:IPA_08865"/>
<dbReference type="EC" id="6.1.1.4" evidence="8"/>
<dbReference type="GO" id="GO:0004823">
    <property type="term" value="F:leucine-tRNA ligase activity"/>
    <property type="evidence" value="ECO:0007669"/>
    <property type="project" value="UniProtKB-UniRule"/>
</dbReference>
<keyword evidence="2 8" id="KW-0963">Cytoplasm</keyword>
<name>A0A977PJM8_9CREN</name>
<evidence type="ECO:0000256" key="9">
    <source>
        <dbReference type="RuleBase" id="RU363039"/>
    </source>
</evidence>
<keyword evidence="7 8" id="KW-0030">Aminoacyl-tRNA synthetase</keyword>
<reference evidence="14" key="1">
    <citation type="submission" date="2013-11" db="EMBL/GenBank/DDBJ databases">
        <title>Comparative genomics of Ignicoccus.</title>
        <authorList>
            <person name="Podar M."/>
        </authorList>
    </citation>
    <scope>NUCLEOTIDE SEQUENCE</scope>
    <source>
        <strain evidence="14">DSM 13166</strain>
    </source>
</reference>
<evidence type="ECO:0000256" key="5">
    <source>
        <dbReference type="ARBA" id="ARBA00022840"/>
    </source>
</evidence>
<feature type="coiled-coil region" evidence="10">
    <location>
        <begin position="425"/>
        <end position="452"/>
    </location>
</feature>
<dbReference type="Gene3D" id="3.30.2320.20">
    <property type="entry name" value="Class I aminoacyl-tRNA synthetases (RS)"/>
    <property type="match status" value="1"/>
</dbReference>
<evidence type="ECO:0000256" key="3">
    <source>
        <dbReference type="ARBA" id="ARBA00022598"/>
    </source>
</evidence>
<gene>
    <name evidence="8" type="primary">leuS</name>
    <name evidence="14" type="ORF">IPA_08865</name>
</gene>
<organism evidence="14 15">
    <name type="scientific">Ignicoccus pacificus DSM 13166</name>
    <dbReference type="NCBI Taxonomy" id="940294"/>
    <lineage>
        <taxon>Archaea</taxon>
        <taxon>Thermoproteota</taxon>
        <taxon>Thermoprotei</taxon>
        <taxon>Desulfurococcales</taxon>
        <taxon>Desulfurococcaceae</taxon>
        <taxon>Ignicoccus</taxon>
    </lineage>
</organism>
<accession>A0A977PJM8</accession>
<keyword evidence="3 8" id="KW-0436">Ligase</keyword>
<keyword evidence="6 8" id="KW-0648">Protein biosynthesis</keyword>
<evidence type="ECO:0000256" key="8">
    <source>
        <dbReference type="HAMAP-Rule" id="MF_00049"/>
    </source>
</evidence>
<dbReference type="Pfam" id="PF09334">
    <property type="entry name" value="tRNA-synt_1g"/>
    <property type="match status" value="1"/>
</dbReference>
<feature type="domain" description="Methionyl/Leucyl tRNA synthetase" evidence="13">
    <location>
        <begin position="37"/>
        <end position="105"/>
    </location>
</feature>
<dbReference type="GO" id="GO:0005737">
    <property type="term" value="C:cytoplasm"/>
    <property type="evidence" value="ECO:0007669"/>
    <property type="project" value="UniProtKB-SubCell"/>
</dbReference>
<comment type="subcellular location">
    <subcellularLocation>
        <location evidence="8">Cytoplasm</location>
    </subcellularLocation>
</comment>
<dbReference type="InterPro" id="IPR009008">
    <property type="entry name" value="Val/Leu/Ile-tRNA-synth_edit"/>
</dbReference>
<evidence type="ECO:0000256" key="1">
    <source>
        <dbReference type="ARBA" id="ARBA00005594"/>
    </source>
</evidence>
<dbReference type="InterPro" id="IPR020791">
    <property type="entry name" value="Leu-tRNA-lgase_arc"/>
</dbReference>
<dbReference type="InterPro" id="IPR002300">
    <property type="entry name" value="aa-tRNA-synth_Ia"/>
</dbReference>
<feature type="short sequence motif" description="'HIGH' region" evidence="8">
    <location>
        <begin position="43"/>
        <end position="53"/>
    </location>
</feature>
<dbReference type="SUPFAM" id="SSF52374">
    <property type="entry name" value="Nucleotidylyl transferase"/>
    <property type="match status" value="1"/>
</dbReference>
<evidence type="ECO:0000259" key="13">
    <source>
        <dbReference type="Pfam" id="PF09334"/>
    </source>
</evidence>
<evidence type="ECO:0000256" key="7">
    <source>
        <dbReference type="ARBA" id="ARBA00023146"/>
    </source>
</evidence>
<dbReference type="Gene3D" id="3.40.50.620">
    <property type="entry name" value="HUPs"/>
    <property type="match status" value="2"/>
</dbReference>
<protein>
    <recommendedName>
        <fullName evidence="8">Leucine--tRNA ligase</fullName>
        <ecNumber evidence="8">6.1.1.4</ecNumber>
    </recommendedName>
    <alternativeName>
        <fullName evidence="8">Leucyl-tRNA synthetase</fullName>
        <shortName evidence="8">LeuRS</shortName>
    </alternativeName>
</protein>
<dbReference type="Pfam" id="PF08264">
    <property type="entry name" value="Anticodon_1"/>
    <property type="match status" value="1"/>
</dbReference>
<feature type="short sequence motif" description="'KMSKS' region" evidence="8">
    <location>
        <begin position="708"/>
        <end position="712"/>
    </location>
</feature>
<feature type="binding site" evidence="8">
    <location>
        <position position="711"/>
    </location>
    <ligand>
        <name>ATP</name>
        <dbReference type="ChEBI" id="CHEBI:30616"/>
    </ligand>
</feature>
<dbReference type="SUPFAM" id="SSF47323">
    <property type="entry name" value="Anticodon-binding domain of a subclass of class I aminoacyl-tRNA synthetases"/>
    <property type="match status" value="1"/>
</dbReference>